<feature type="transmembrane region" description="Helical" evidence="1">
    <location>
        <begin position="36"/>
        <end position="55"/>
    </location>
</feature>
<feature type="transmembrane region" description="Helical" evidence="1">
    <location>
        <begin position="317"/>
        <end position="341"/>
    </location>
</feature>
<feature type="transmembrane region" description="Helical" evidence="1">
    <location>
        <begin position="417"/>
        <end position="437"/>
    </location>
</feature>
<keyword evidence="1" id="KW-1133">Transmembrane helix</keyword>
<evidence type="ECO:0000313" key="2">
    <source>
        <dbReference type="EMBL" id="GGM58697.1"/>
    </source>
</evidence>
<dbReference type="Proteomes" id="UP000642070">
    <property type="component" value="Unassembled WGS sequence"/>
</dbReference>
<reference evidence="2" key="1">
    <citation type="journal article" date="2014" name="Int. J. Syst. Evol. Microbiol.">
        <title>Complete genome sequence of Corynebacterium casei LMG S-19264T (=DSM 44701T), isolated from a smear-ripened cheese.</title>
        <authorList>
            <consortium name="US DOE Joint Genome Institute (JGI-PGF)"/>
            <person name="Walter F."/>
            <person name="Albersmeier A."/>
            <person name="Kalinowski J."/>
            <person name="Ruckert C."/>
        </authorList>
    </citation>
    <scope>NUCLEOTIDE SEQUENCE</scope>
    <source>
        <strain evidence="2">JCM 19831</strain>
    </source>
</reference>
<dbReference type="AlphaFoldDB" id="A0A917U4Z2"/>
<sequence length="574" mass="60152">MLLYAAGVAYVLPPLLVVAVAAVLRGGRTLFDRLALAVALLTGAVCLGGLVFAVWPWGLHPVAVAGFAFTALIAIAACCGRGPSLPRPRRSDVVALSAVAAVAALLARPLLRDGLTGRLAIVLDGEDLARHAAVFDAIRRTGGYLFQQPDAAERLVYRGMITYPQGSHLLASLVDGFVRSSPGDFGSGTAMLSHYLAYVAGGHVLLTLALVWAAQWLGGAGLTPARQLPLVAFVAGVCGLGQLVELWRMGYPSQTAGLAAAVALLALLARPLSRVREQFLLVSALLVAVGFTYYLYLPPVLAAVALWCWRRRPRGHRVALLCCALAALVSAGPMAAGLLLAGQAGALFTVGSLRLGRTALVALAVLVALAFLSGRVRRARIWRGYALAFAPVALFAVALLAAQRLSGAGSGYYANKALFLVFALLLAGLGALATATVRVPVRWPLAVALFAAVTGTSAVVGRQHRPTPLFTAADAILRTYARYPSGPTVIVGDDKGYDSYRMTLFLQTLQRTSGAMATATYGPEPVTSPRRLDAVVEQTPGPLRLVALSPDAERRALEVSARHPSRAVSVVLLD</sequence>
<dbReference type="EMBL" id="BMPI01000041">
    <property type="protein sequence ID" value="GGM58697.1"/>
    <property type="molecule type" value="Genomic_DNA"/>
</dbReference>
<evidence type="ECO:0000313" key="3">
    <source>
        <dbReference type="Proteomes" id="UP000642070"/>
    </source>
</evidence>
<keyword evidence="1" id="KW-0812">Transmembrane</keyword>
<feature type="transmembrane region" description="Helical" evidence="1">
    <location>
        <begin position="384"/>
        <end position="405"/>
    </location>
</feature>
<feature type="transmembrane region" description="Helical" evidence="1">
    <location>
        <begin position="279"/>
        <end position="297"/>
    </location>
</feature>
<feature type="transmembrane region" description="Helical" evidence="1">
    <location>
        <begin position="195"/>
        <end position="218"/>
    </location>
</feature>
<feature type="transmembrane region" description="Helical" evidence="1">
    <location>
        <begin position="353"/>
        <end position="372"/>
    </location>
</feature>
<organism evidence="2 3">
    <name type="scientific">Dactylosporangium sucinum</name>
    <dbReference type="NCBI Taxonomy" id="1424081"/>
    <lineage>
        <taxon>Bacteria</taxon>
        <taxon>Bacillati</taxon>
        <taxon>Actinomycetota</taxon>
        <taxon>Actinomycetes</taxon>
        <taxon>Micromonosporales</taxon>
        <taxon>Micromonosporaceae</taxon>
        <taxon>Dactylosporangium</taxon>
    </lineage>
</organism>
<keyword evidence="1" id="KW-0472">Membrane</keyword>
<feature type="transmembrane region" description="Helical" evidence="1">
    <location>
        <begin position="255"/>
        <end position="272"/>
    </location>
</feature>
<name>A0A917U4Z2_9ACTN</name>
<accession>A0A917U4Z2</accession>
<feature type="transmembrane region" description="Helical" evidence="1">
    <location>
        <begin position="6"/>
        <end position="24"/>
    </location>
</feature>
<proteinExistence type="predicted"/>
<reference evidence="2" key="2">
    <citation type="submission" date="2020-09" db="EMBL/GenBank/DDBJ databases">
        <authorList>
            <person name="Sun Q."/>
            <person name="Ohkuma M."/>
        </authorList>
    </citation>
    <scope>NUCLEOTIDE SEQUENCE</scope>
    <source>
        <strain evidence="2">JCM 19831</strain>
    </source>
</reference>
<protein>
    <submittedName>
        <fullName evidence="2">Uncharacterized protein</fullName>
    </submittedName>
</protein>
<evidence type="ECO:0000256" key="1">
    <source>
        <dbReference type="SAM" id="Phobius"/>
    </source>
</evidence>
<keyword evidence="3" id="KW-1185">Reference proteome</keyword>
<feature type="transmembrane region" description="Helical" evidence="1">
    <location>
        <begin position="230"/>
        <end position="249"/>
    </location>
</feature>
<feature type="transmembrane region" description="Helical" evidence="1">
    <location>
        <begin position="61"/>
        <end position="81"/>
    </location>
</feature>
<comment type="caution">
    <text evidence="2">The sequence shown here is derived from an EMBL/GenBank/DDBJ whole genome shotgun (WGS) entry which is preliminary data.</text>
</comment>
<gene>
    <name evidence="2" type="ORF">GCM10007977_070320</name>
</gene>
<feature type="transmembrane region" description="Helical" evidence="1">
    <location>
        <begin position="443"/>
        <end position="461"/>
    </location>
</feature>